<accession>A0A4R4YDW0</accession>
<dbReference type="EMBL" id="SMKW01000052">
    <property type="protein sequence ID" value="TDD42019.1"/>
    <property type="molecule type" value="Genomic_DNA"/>
</dbReference>
<dbReference type="InterPro" id="IPR050766">
    <property type="entry name" value="Bact_Lucif_Oxidored"/>
</dbReference>
<dbReference type="PANTHER" id="PTHR30137:SF8">
    <property type="entry name" value="BLR5498 PROTEIN"/>
    <property type="match status" value="1"/>
</dbReference>
<dbReference type="Pfam" id="PF00296">
    <property type="entry name" value="Bac_luciferase"/>
    <property type="match status" value="1"/>
</dbReference>
<feature type="region of interest" description="Disordered" evidence="3">
    <location>
        <begin position="260"/>
        <end position="279"/>
    </location>
</feature>
<proteinExistence type="predicted"/>
<dbReference type="AlphaFoldDB" id="A0A4R4YDW0"/>
<dbReference type="PANTHER" id="PTHR30137">
    <property type="entry name" value="LUCIFERASE-LIKE MONOOXYGENASE"/>
    <property type="match status" value="1"/>
</dbReference>
<feature type="domain" description="Luciferase-like" evidence="4">
    <location>
        <begin position="5"/>
        <end position="309"/>
    </location>
</feature>
<evidence type="ECO:0000256" key="3">
    <source>
        <dbReference type="SAM" id="MobiDB-lite"/>
    </source>
</evidence>
<dbReference type="Gene3D" id="3.20.20.30">
    <property type="entry name" value="Luciferase-like domain"/>
    <property type="match status" value="1"/>
</dbReference>
<dbReference type="GO" id="GO:0016705">
    <property type="term" value="F:oxidoreductase activity, acting on paired donors, with incorporation or reduction of molecular oxygen"/>
    <property type="evidence" value="ECO:0007669"/>
    <property type="project" value="InterPro"/>
</dbReference>
<keyword evidence="1" id="KW-0560">Oxidoreductase</keyword>
<organism evidence="5 6">
    <name type="scientific">Saccharopolyspora elongata</name>
    <dbReference type="NCBI Taxonomy" id="2530387"/>
    <lineage>
        <taxon>Bacteria</taxon>
        <taxon>Bacillati</taxon>
        <taxon>Actinomycetota</taxon>
        <taxon>Actinomycetes</taxon>
        <taxon>Pseudonocardiales</taxon>
        <taxon>Pseudonocardiaceae</taxon>
        <taxon>Saccharopolyspora</taxon>
    </lineage>
</organism>
<name>A0A4R4YDW0_9PSEU</name>
<dbReference type="InterPro" id="IPR011251">
    <property type="entry name" value="Luciferase-like_dom"/>
</dbReference>
<dbReference type="Proteomes" id="UP000294947">
    <property type="component" value="Unassembled WGS sequence"/>
</dbReference>
<comment type="caution">
    <text evidence="5">The sequence shown here is derived from an EMBL/GenBank/DDBJ whole genome shotgun (WGS) entry which is preliminary data.</text>
</comment>
<dbReference type="GO" id="GO:0005829">
    <property type="term" value="C:cytosol"/>
    <property type="evidence" value="ECO:0007669"/>
    <property type="project" value="TreeGrafter"/>
</dbReference>
<evidence type="ECO:0000313" key="5">
    <source>
        <dbReference type="EMBL" id="TDD42019.1"/>
    </source>
</evidence>
<keyword evidence="6" id="KW-1185">Reference proteome</keyword>
<dbReference type="OrthoDB" id="9776438at2"/>
<dbReference type="InterPro" id="IPR036661">
    <property type="entry name" value="Luciferase-like_sf"/>
</dbReference>
<dbReference type="GO" id="GO:0004497">
    <property type="term" value="F:monooxygenase activity"/>
    <property type="evidence" value="ECO:0007669"/>
    <property type="project" value="UniProtKB-KW"/>
</dbReference>
<gene>
    <name evidence="5" type="ORF">E1288_30810</name>
</gene>
<evidence type="ECO:0000256" key="1">
    <source>
        <dbReference type="ARBA" id="ARBA00023002"/>
    </source>
</evidence>
<protein>
    <submittedName>
        <fullName evidence="5">LLM class flavin-dependent oxidoreductase</fullName>
    </submittedName>
</protein>
<evidence type="ECO:0000259" key="4">
    <source>
        <dbReference type="Pfam" id="PF00296"/>
    </source>
</evidence>
<reference evidence="5 6" key="1">
    <citation type="submission" date="2019-03" db="EMBL/GenBank/DDBJ databases">
        <title>Draft genome sequences of novel Actinobacteria.</title>
        <authorList>
            <person name="Sahin N."/>
            <person name="Ay H."/>
            <person name="Saygin H."/>
        </authorList>
    </citation>
    <scope>NUCLEOTIDE SEQUENCE [LARGE SCALE GENOMIC DNA]</scope>
    <source>
        <strain evidence="5 6">7K502</strain>
    </source>
</reference>
<evidence type="ECO:0000256" key="2">
    <source>
        <dbReference type="ARBA" id="ARBA00023033"/>
    </source>
</evidence>
<sequence length="346" mass="38000">MDVQLGILSLGSTQPDPLTGETRSATEHFDDVVRLAEFAEQLGLDYFGFGEHHAGRTVATAPPVVLAAIAARTSRIRLITTVTLLSTLDPLRVAEDYATLDHLSHGRLELIVGKGNSADPYTMFGYDRKHQWELQAEHYELLHRLWREEDVTFSGKFRGRLEGVTSLPRPLQTPPPVWHGVATSQASPDLAARFGDPIFVANAIQPMENYGKLVDHYRERWAAYGHDPARAGVGSGGLLFVGKTSQQARDDLRPYYEAQWADRDPTRDRGGVGDEPAGQTLESNIAAGGLFAGSPQEIVDKVGTYRERFGHDLMIFGPQIGGMPYGLVADSLDLFATEVAPHLRSL</sequence>
<dbReference type="SUPFAM" id="SSF51679">
    <property type="entry name" value="Bacterial luciferase-like"/>
    <property type="match status" value="1"/>
</dbReference>
<keyword evidence="2" id="KW-0503">Monooxygenase</keyword>
<feature type="compositionally biased region" description="Basic and acidic residues" evidence="3">
    <location>
        <begin position="260"/>
        <end position="272"/>
    </location>
</feature>
<evidence type="ECO:0000313" key="6">
    <source>
        <dbReference type="Proteomes" id="UP000294947"/>
    </source>
</evidence>